<keyword evidence="2" id="KW-1185">Reference proteome</keyword>
<dbReference type="EMBL" id="BGPR01017666">
    <property type="protein sequence ID" value="GBN76864.1"/>
    <property type="molecule type" value="Genomic_DNA"/>
</dbReference>
<proteinExistence type="predicted"/>
<reference evidence="1 2" key="1">
    <citation type="journal article" date="2019" name="Sci. Rep.">
        <title>Orb-weaving spider Araneus ventricosus genome elucidates the spidroin gene catalogue.</title>
        <authorList>
            <person name="Kono N."/>
            <person name="Nakamura H."/>
            <person name="Ohtoshi R."/>
            <person name="Moran D.A.P."/>
            <person name="Shinohara A."/>
            <person name="Yoshida Y."/>
            <person name="Fujiwara M."/>
            <person name="Mori M."/>
            <person name="Tomita M."/>
            <person name="Arakawa K."/>
        </authorList>
    </citation>
    <scope>NUCLEOTIDE SEQUENCE [LARGE SCALE GENOMIC DNA]</scope>
</reference>
<accession>A0A4Y2RM39</accession>
<dbReference type="AlphaFoldDB" id="A0A4Y2RM39"/>
<name>A0A4Y2RM39_ARAVE</name>
<sequence>MAAPNIRSIPSSRYIHQMARQILQQRSSPTKAPALYCISKSASASRTTNLGSNGAYARIHRSRHCLQYQTSWGCSCGAHSATPHPTADVY</sequence>
<dbReference type="Proteomes" id="UP000499080">
    <property type="component" value="Unassembled WGS sequence"/>
</dbReference>
<evidence type="ECO:0000313" key="1">
    <source>
        <dbReference type="EMBL" id="GBN76864.1"/>
    </source>
</evidence>
<protein>
    <submittedName>
        <fullName evidence="1">Uncharacterized protein</fullName>
    </submittedName>
</protein>
<comment type="caution">
    <text evidence="1">The sequence shown here is derived from an EMBL/GenBank/DDBJ whole genome shotgun (WGS) entry which is preliminary data.</text>
</comment>
<evidence type="ECO:0000313" key="2">
    <source>
        <dbReference type="Proteomes" id="UP000499080"/>
    </source>
</evidence>
<gene>
    <name evidence="1" type="ORF">AVEN_230559_1</name>
</gene>
<organism evidence="1 2">
    <name type="scientific">Araneus ventricosus</name>
    <name type="common">Orbweaver spider</name>
    <name type="synonym">Epeira ventricosa</name>
    <dbReference type="NCBI Taxonomy" id="182803"/>
    <lineage>
        <taxon>Eukaryota</taxon>
        <taxon>Metazoa</taxon>
        <taxon>Ecdysozoa</taxon>
        <taxon>Arthropoda</taxon>
        <taxon>Chelicerata</taxon>
        <taxon>Arachnida</taxon>
        <taxon>Araneae</taxon>
        <taxon>Araneomorphae</taxon>
        <taxon>Entelegynae</taxon>
        <taxon>Araneoidea</taxon>
        <taxon>Araneidae</taxon>
        <taxon>Araneus</taxon>
    </lineage>
</organism>